<evidence type="ECO:0008006" key="4">
    <source>
        <dbReference type="Google" id="ProtNLM"/>
    </source>
</evidence>
<evidence type="ECO:0000313" key="3">
    <source>
        <dbReference type="Proteomes" id="UP001500280"/>
    </source>
</evidence>
<gene>
    <name evidence="2" type="ORF">GCM10009745_80050</name>
</gene>
<evidence type="ECO:0000256" key="1">
    <source>
        <dbReference type="SAM" id="Phobius"/>
    </source>
</evidence>
<keyword evidence="1" id="KW-0812">Transmembrane</keyword>
<name>A0ABN2J6P1_9ACTN</name>
<keyword evidence="3" id="KW-1185">Reference proteome</keyword>
<protein>
    <recommendedName>
        <fullName evidence="4">EamA family transporter</fullName>
    </recommendedName>
</protein>
<dbReference type="EMBL" id="BAAANF010000031">
    <property type="protein sequence ID" value="GAA1719108.1"/>
    <property type="molecule type" value="Genomic_DNA"/>
</dbReference>
<accession>A0ABN2J6P1</accession>
<sequence length="67" mass="6938">MKNIAALQPRLIGVIAVTSLAPIVWGTTYVVTTELLPAGHPLFAALLRALPAGLIAVAVTRTLPHGT</sequence>
<keyword evidence="1" id="KW-0472">Membrane</keyword>
<reference evidence="2 3" key="1">
    <citation type="journal article" date="2019" name="Int. J. Syst. Evol. Microbiol.">
        <title>The Global Catalogue of Microorganisms (GCM) 10K type strain sequencing project: providing services to taxonomists for standard genome sequencing and annotation.</title>
        <authorList>
            <consortium name="The Broad Institute Genomics Platform"/>
            <consortium name="The Broad Institute Genome Sequencing Center for Infectious Disease"/>
            <person name="Wu L."/>
            <person name="Ma J."/>
        </authorList>
    </citation>
    <scope>NUCLEOTIDE SEQUENCE [LARGE SCALE GENOMIC DNA]</scope>
    <source>
        <strain evidence="2 3">JCM 14307</strain>
    </source>
</reference>
<organism evidence="2 3">
    <name type="scientific">Kribbella yunnanensis</name>
    <dbReference type="NCBI Taxonomy" id="190194"/>
    <lineage>
        <taxon>Bacteria</taxon>
        <taxon>Bacillati</taxon>
        <taxon>Actinomycetota</taxon>
        <taxon>Actinomycetes</taxon>
        <taxon>Propionibacteriales</taxon>
        <taxon>Kribbellaceae</taxon>
        <taxon>Kribbella</taxon>
    </lineage>
</organism>
<keyword evidence="1" id="KW-1133">Transmembrane helix</keyword>
<comment type="caution">
    <text evidence="2">The sequence shown here is derived from an EMBL/GenBank/DDBJ whole genome shotgun (WGS) entry which is preliminary data.</text>
</comment>
<feature type="transmembrane region" description="Helical" evidence="1">
    <location>
        <begin position="42"/>
        <end position="63"/>
    </location>
</feature>
<dbReference type="Proteomes" id="UP001500280">
    <property type="component" value="Unassembled WGS sequence"/>
</dbReference>
<evidence type="ECO:0000313" key="2">
    <source>
        <dbReference type="EMBL" id="GAA1719108.1"/>
    </source>
</evidence>
<dbReference type="RefSeq" id="WP_344164871.1">
    <property type="nucleotide sequence ID" value="NZ_BAAANF010000031.1"/>
</dbReference>
<proteinExistence type="predicted"/>